<evidence type="ECO:0000256" key="1">
    <source>
        <dbReference type="ARBA" id="ARBA00023015"/>
    </source>
</evidence>
<evidence type="ECO:0000313" key="7">
    <source>
        <dbReference type="EMBL" id="CAA9368083.1"/>
    </source>
</evidence>
<evidence type="ECO:0000256" key="3">
    <source>
        <dbReference type="ARBA" id="ARBA00023163"/>
    </source>
</evidence>
<feature type="DNA-binding region" description="H-T-H motif" evidence="4">
    <location>
        <begin position="51"/>
        <end position="70"/>
    </location>
</feature>
<accession>A0A6J4MTA2</accession>
<evidence type="ECO:0000256" key="2">
    <source>
        <dbReference type="ARBA" id="ARBA00023125"/>
    </source>
</evidence>
<dbReference type="Pfam" id="PF00440">
    <property type="entry name" value="TetR_N"/>
    <property type="match status" value="1"/>
</dbReference>
<sequence>MLRGMTAKIPLPHDLVRRKAGRRQEYSASTKRALVDAALERFAVQGYAGTSLDEIVSAARVTKGALYHHFKGKQDLFEAVFLDVEEQATERIRGSIRSIRDPWEKAITGLREFLAVTRTEAYRRIVIQDGPAVLGYERFREREESSTFGLVQDIVTSLLSDYRLPESTTGAFTRLFFGAMSATGSAVSTAEDPQQASDDAEGAIVLVLAGIRSLVESGAEVPTAADLAPNLTAETAEDPEADLTS</sequence>
<keyword evidence="1" id="KW-0805">Transcription regulation</keyword>
<dbReference type="AlphaFoldDB" id="A0A6J4MTA2"/>
<dbReference type="GO" id="GO:0000976">
    <property type="term" value="F:transcription cis-regulatory region binding"/>
    <property type="evidence" value="ECO:0007669"/>
    <property type="project" value="TreeGrafter"/>
</dbReference>
<dbReference type="InterPro" id="IPR023772">
    <property type="entry name" value="DNA-bd_HTH_TetR-type_CS"/>
</dbReference>
<dbReference type="GO" id="GO:0003700">
    <property type="term" value="F:DNA-binding transcription factor activity"/>
    <property type="evidence" value="ECO:0007669"/>
    <property type="project" value="TreeGrafter"/>
</dbReference>
<dbReference type="InterPro" id="IPR001647">
    <property type="entry name" value="HTH_TetR"/>
</dbReference>
<protein>
    <submittedName>
        <fullName evidence="7">Transcriptional regulator, AcrR family</fullName>
    </submittedName>
</protein>
<name>A0A6J4MTA2_9ACTN</name>
<dbReference type="PROSITE" id="PS01081">
    <property type="entry name" value="HTH_TETR_1"/>
    <property type="match status" value="1"/>
</dbReference>
<dbReference type="PROSITE" id="PS50977">
    <property type="entry name" value="HTH_TETR_2"/>
    <property type="match status" value="1"/>
</dbReference>
<dbReference type="SUPFAM" id="SSF46689">
    <property type="entry name" value="Homeodomain-like"/>
    <property type="match status" value="1"/>
</dbReference>
<dbReference type="Gene3D" id="1.10.357.10">
    <property type="entry name" value="Tetracycline Repressor, domain 2"/>
    <property type="match status" value="1"/>
</dbReference>
<dbReference type="PRINTS" id="PR00455">
    <property type="entry name" value="HTHTETR"/>
</dbReference>
<keyword evidence="2 4" id="KW-0238">DNA-binding</keyword>
<organism evidence="7">
    <name type="scientific">uncultured Nocardioidaceae bacterium</name>
    <dbReference type="NCBI Taxonomy" id="253824"/>
    <lineage>
        <taxon>Bacteria</taxon>
        <taxon>Bacillati</taxon>
        <taxon>Actinomycetota</taxon>
        <taxon>Actinomycetes</taxon>
        <taxon>Propionibacteriales</taxon>
        <taxon>Nocardioidaceae</taxon>
        <taxon>environmental samples</taxon>
    </lineage>
</organism>
<dbReference type="InterPro" id="IPR049484">
    <property type="entry name" value="Rv0078-like_C"/>
</dbReference>
<dbReference type="EMBL" id="CADCUK010000061">
    <property type="protein sequence ID" value="CAA9368083.1"/>
    <property type="molecule type" value="Genomic_DNA"/>
</dbReference>
<feature type="region of interest" description="Disordered" evidence="5">
    <location>
        <begin position="223"/>
        <end position="245"/>
    </location>
</feature>
<proteinExistence type="predicted"/>
<feature type="compositionally biased region" description="Acidic residues" evidence="5">
    <location>
        <begin position="235"/>
        <end position="245"/>
    </location>
</feature>
<feature type="domain" description="HTH tetR-type" evidence="6">
    <location>
        <begin position="28"/>
        <end position="88"/>
    </location>
</feature>
<evidence type="ECO:0000259" key="6">
    <source>
        <dbReference type="PROSITE" id="PS50977"/>
    </source>
</evidence>
<dbReference type="PANTHER" id="PTHR30055:SF234">
    <property type="entry name" value="HTH-TYPE TRANSCRIPTIONAL REGULATOR BETI"/>
    <property type="match status" value="1"/>
</dbReference>
<dbReference type="InterPro" id="IPR050109">
    <property type="entry name" value="HTH-type_TetR-like_transc_reg"/>
</dbReference>
<dbReference type="Pfam" id="PF21351">
    <property type="entry name" value="TetR_C_41"/>
    <property type="match status" value="1"/>
</dbReference>
<gene>
    <name evidence="7" type="ORF">AVDCRST_MAG47-838</name>
</gene>
<keyword evidence="3" id="KW-0804">Transcription</keyword>
<evidence type="ECO:0000256" key="4">
    <source>
        <dbReference type="PROSITE-ProRule" id="PRU00335"/>
    </source>
</evidence>
<dbReference type="InterPro" id="IPR009057">
    <property type="entry name" value="Homeodomain-like_sf"/>
</dbReference>
<reference evidence="7" key="1">
    <citation type="submission" date="2020-02" db="EMBL/GenBank/DDBJ databases">
        <authorList>
            <person name="Meier V. D."/>
        </authorList>
    </citation>
    <scope>NUCLEOTIDE SEQUENCE</scope>
    <source>
        <strain evidence="7">AVDCRST_MAG47</strain>
    </source>
</reference>
<dbReference type="PANTHER" id="PTHR30055">
    <property type="entry name" value="HTH-TYPE TRANSCRIPTIONAL REGULATOR RUTR"/>
    <property type="match status" value="1"/>
</dbReference>
<evidence type="ECO:0000256" key="5">
    <source>
        <dbReference type="SAM" id="MobiDB-lite"/>
    </source>
</evidence>